<protein>
    <submittedName>
        <fullName evidence="1">Acetoin catabolism protein X</fullName>
    </submittedName>
</protein>
<evidence type="ECO:0000313" key="1">
    <source>
        <dbReference type="EMBL" id="VTZ48692.1"/>
    </source>
</evidence>
<dbReference type="GO" id="GO:0006741">
    <property type="term" value="P:NADP+ biosynthetic process"/>
    <property type="evidence" value="ECO:0007669"/>
    <property type="project" value="InterPro"/>
</dbReference>
<dbReference type="PIRSF" id="PIRSF018567">
    <property type="entry name" value="AcoX"/>
    <property type="match status" value="1"/>
</dbReference>
<dbReference type="InterPro" id="IPR017438">
    <property type="entry name" value="ATP-NAD_kinase_N"/>
</dbReference>
<dbReference type="InterPro" id="IPR016064">
    <property type="entry name" value="NAD/diacylglycerol_kinase_sf"/>
</dbReference>
<dbReference type="PANTHER" id="PTHR40697">
    <property type="entry name" value="ACETOIN CATABOLISM PROTEIN X"/>
    <property type="match status" value="1"/>
</dbReference>
<dbReference type="PANTHER" id="PTHR40697:SF3">
    <property type="entry name" value="ACETOIN CATABOLISM PROTEIN X"/>
    <property type="match status" value="1"/>
</dbReference>
<dbReference type="GO" id="GO:0005524">
    <property type="term" value="F:ATP binding"/>
    <property type="evidence" value="ECO:0007669"/>
    <property type="project" value="UniProtKB-ARBA"/>
</dbReference>
<dbReference type="Proteomes" id="UP000485880">
    <property type="component" value="Unassembled WGS sequence"/>
</dbReference>
<comment type="caution">
    <text evidence="1">The sequence shown here is derived from an EMBL/GenBank/DDBJ whole genome shotgun (WGS) entry which is preliminary data.</text>
</comment>
<reference evidence="1 2" key="1">
    <citation type="submission" date="2019-05" db="EMBL/GenBank/DDBJ databases">
        <authorList>
            <person name="Farhan Ul Haque M."/>
        </authorList>
    </citation>
    <scope>NUCLEOTIDE SEQUENCE [LARGE SCALE GENOMIC DNA]</scope>
    <source>
        <strain evidence="1">2</strain>
    </source>
</reference>
<dbReference type="InterPro" id="IPR002504">
    <property type="entry name" value="NADK"/>
</dbReference>
<dbReference type="InterPro" id="IPR039065">
    <property type="entry name" value="AcoX-like"/>
</dbReference>
<evidence type="ECO:0000313" key="2">
    <source>
        <dbReference type="Proteomes" id="UP000485880"/>
    </source>
</evidence>
<dbReference type="Gene3D" id="3.40.50.10330">
    <property type="entry name" value="Probable inorganic polyphosphate/atp-NAD kinase, domain 1"/>
    <property type="match status" value="1"/>
</dbReference>
<name>A0A8B6M3J0_METTU</name>
<organism evidence="1 2">
    <name type="scientific">Methylocella tundrae</name>
    <dbReference type="NCBI Taxonomy" id="227605"/>
    <lineage>
        <taxon>Bacteria</taxon>
        <taxon>Pseudomonadati</taxon>
        <taxon>Pseudomonadota</taxon>
        <taxon>Alphaproteobacteria</taxon>
        <taxon>Hyphomicrobiales</taxon>
        <taxon>Beijerinckiaceae</taxon>
        <taxon>Methylocella</taxon>
    </lineage>
</organism>
<dbReference type="GO" id="GO:0003951">
    <property type="term" value="F:NAD+ kinase activity"/>
    <property type="evidence" value="ECO:0007669"/>
    <property type="project" value="InterPro"/>
</dbReference>
<dbReference type="GO" id="GO:0051287">
    <property type="term" value="F:NAD binding"/>
    <property type="evidence" value="ECO:0007669"/>
    <property type="project" value="UniProtKB-ARBA"/>
</dbReference>
<accession>A0A8B6M3J0</accession>
<dbReference type="AlphaFoldDB" id="A0A8B6M3J0"/>
<dbReference type="EMBL" id="CABFMQ020000002">
    <property type="protein sequence ID" value="VTZ48692.1"/>
    <property type="molecule type" value="Genomic_DNA"/>
</dbReference>
<gene>
    <name evidence="1" type="primary">acoX</name>
    <name evidence="1" type="ORF">MPC4_100135</name>
</gene>
<keyword evidence="2" id="KW-1185">Reference proteome</keyword>
<sequence length="381" mass="40336">MLAVSFSIRREEKRAGRRENELTLTVGIIANPFSARDVRRVIADASSVQIADRANAVLRVLAGLFACGVTQAVMMPDRSGLLQHVLRGLSRARNQGLQRYPDVTPLDMPLWGTVEDTRAAATLMRAGGVGAIIALGGDGTHRAVVSACGSTPIAAISTGTNNAFAEQSEHTVVGLAVGVAVTGRVPADLAFRANKRLDAAIGGTTHIALVDIALVSDRHVGAKALWRTETFRELYVTFADPTLIGMSAIAGLLEPVSRQEPFGLQVMFAKEGAGARPRAILRAPIAPGLIAPIRLADWRRIAPGEAIVPRLEAGSLAFDGEREITFSRKEKVSITLRDGAFRSVDVAACMRAAATHGLLREEIMNEDAVGGPLLSAAFAAQ</sequence>
<proteinExistence type="predicted"/>
<dbReference type="SUPFAM" id="SSF111331">
    <property type="entry name" value="NAD kinase/diacylglycerol kinase-like"/>
    <property type="match status" value="1"/>
</dbReference>
<dbReference type="Pfam" id="PF01513">
    <property type="entry name" value="NAD_kinase"/>
    <property type="match status" value="1"/>
</dbReference>
<dbReference type="InterPro" id="IPR011391">
    <property type="entry name" value="AcoX_kinase"/>
</dbReference>